<comment type="caution">
    <text evidence="1">The sequence shown here is derived from an EMBL/GenBank/DDBJ whole genome shotgun (WGS) entry which is preliminary data.</text>
</comment>
<proteinExistence type="predicted"/>
<dbReference type="EMBL" id="JADGJW010000697">
    <property type="protein sequence ID" value="KAJ3213570.1"/>
    <property type="molecule type" value="Genomic_DNA"/>
</dbReference>
<gene>
    <name evidence="1" type="ORF">HK099_007289</name>
</gene>
<evidence type="ECO:0000313" key="2">
    <source>
        <dbReference type="Proteomes" id="UP001211065"/>
    </source>
</evidence>
<reference evidence="1" key="1">
    <citation type="submission" date="2020-05" db="EMBL/GenBank/DDBJ databases">
        <title>Phylogenomic resolution of chytrid fungi.</title>
        <authorList>
            <person name="Stajich J.E."/>
            <person name="Amses K."/>
            <person name="Simmons R."/>
            <person name="Seto K."/>
            <person name="Myers J."/>
            <person name="Bonds A."/>
            <person name="Quandt C.A."/>
            <person name="Barry K."/>
            <person name="Liu P."/>
            <person name="Grigoriev I."/>
            <person name="Longcore J.E."/>
            <person name="James T.Y."/>
        </authorList>
    </citation>
    <scope>NUCLEOTIDE SEQUENCE</scope>
    <source>
        <strain evidence="1">JEL0476</strain>
    </source>
</reference>
<evidence type="ECO:0000313" key="1">
    <source>
        <dbReference type="EMBL" id="KAJ3213570.1"/>
    </source>
</evidence>
<organism evidence="1 2">
    <name type="scientific">Clydaea vesicula</name>
    <dbReference type="NCBI Taxonomy" id="447962"/>
    <lineage>
        <taxon>Eukaryota</taxon>
        <taxon>Fungi</taxon>
        <taxon>Fungi incertae sedis</taxon>
        <taxon>Chytridiomycota</taxon>
        <taxon>Chytridiomycota incertae sedis</taxon>
        <taxon>Chytridiomycetes</taxon>
        <taxon>Lobulomycetales</taxon>
        <taxon>Lobulomycetaceae</taxon>
        <taxon>Clydaea</taxon>
    </lineage>
</organism>
<dbReference type="InterPro" id="IPR015943">
    <property type="entry name" value="WD40/YVTN_repeat-like_dom_sf"/>
</dbReference>
<sequence length="298" mass="34591">MRLKMLSGYSILRNDIKTGDNDLIFPGHQSNAMILAEFESVIYTCSYDDTTLIKWNSTDATILYQYKIDAKEIESFNDKLYASVLSPDTREYYISEIDINSNNIVRNYTGQFFERLYDMRFTETSLYSLSNKFVISWNRMTGEQTNRVETAGIIYGLNIVGDNIYISYHDLTFIEKWSLDFTNKETVNNVTPNGTLWTCRQNSTIVFGSRHNYVTVFDTIKGTIKKLDYDLSKIGKPRNVYLQDDILYIEANGYVEQYNINKATTSLSNKNDNKISAGFRLENFKLLFLCIIMLKFLI</sequence>
<dbReference type="Gene3D" id="2.130.10.10">
    <property type="entry name" value="YVTN repeat-like/Quinoprotein amine dehydrogenase"/>
    <property type="match status" value="1"/>
</dbReference>
<accession>A0AAD5XTR1</accession>
<name>A0AAD5XTR1_9FUNG</name>
<dbReference type="SUPFAM" id="SSF50998">
    <property type="entry name" value="Quinoprotein alcohol dehydrogenase-like"/>
    <property type="match status" value="1"/>
</dbReference>
<dbReference type="Proteomes" id="UP001211065">
    <property type="component" value="Unassembled WGS sequence"/>
</dbReference>
<dbReference type="AlphaFoldDB" id="A0AAD5XTR1"/>
<keyword evidence="2" id="KW-1185">Reference proteome</keyword>
<dbReference type="InterPro" id="IPR011047">
    <property type="entry name" value="Quinoprotein_ADH-like_sf"/>
</dbReference>
<protein>
    <submittedName>
        <fullName evidence="1">Uncharacterized protein</fullName>
    </submittedName>
</protein>